<dbReference type="Pfam" id="PF20183">
    <property type="entry name" value="DUF6546"/>
    <property type="match status" value="1"/>
</dbReference>
<name>A0A428SFZ2_9HYPO</name>
<sequence>MDATSDRFGAPSFLVFWRSLPREIQLMILDYILSNYLTKRTDAASEQTYRLSAMSHVCKDWQYLVEKRTFRRLSLRAQDLPMFRKFVRGKNSIRLNHIRHLSLQIELARYTCLNCKKPEKEARITRNNRIFTSALRRLLKVLSSWDRTHGGLTLEVAALSPSDLEEDLEQATNFREYHTMKSTEPRAFSNRHIRAALKRLFGTPLEMTPLPQKTRRKPMSTLPKTPIVKGFLIRRSFFRGFALSTLAKLFNESLVSLEWFRFERWASLTYDQEVYFYTDLWAFLIPALPQTVKMLSFSQWSRWKPPWIYKPLDEIDLRKSLSRALAPLVLQLTEFSPPDLMNIPEFLDQLGQMSDRSGEAKLELLSIKGGRFGHSCVTRILVLAAAAAKALPRLRILEVWHESPTITWMNRGEEYPLAPEVLEA</sequence>
<dbReference type="STRING" id="1325735.A0A428SFZ2"/>
<gene>
    <name evidence="2" type="ORF">CEP52_015123</name>
</gene>
<proteinExistence type="predicted"/>
<evidence type="ECO:0000313" key="2">
    <source>
        <dbReference type="EMBL" id="RSL88713.1"/>
    </source>
</evidence>
<comment type="caution">
    <text evidence="2">The sequence shown here is derived from an EMBL/GenBank/DDBJ whole genome shotgun (WGS) entry which is preliminary data.</text>
</comment>
<dbReference type="InterPro" id="IPR046676">
    <property type="entry name" value="DUF6546"/>
</dbReference>
<organism evidence="2 3">
    <name type="scientific">Fusarium oligoseptatum</name>
    <dbReference type="NCBI Taxonomy" id="2604345"/>
    <lineage>
        <taxon>Eukaryota</taxon>
        <taxon>Fungi</taxon>
        <taxon>Dikarya</taxon>
        <taxon>Ascomycota</taxon>
        <taxon>Pezizomycotina</taxon>
        <taxon>Sordariomycetes</taxon>
        <taxon>Hypocreomycetidae</taxon>
        <taxon>Hypocreales</taxon>
        <taxon>Nectriaceae</taxon>
        <taxon>Fusarium</taxon>
        <taxon>Fusarium solani species complex</taxon>
    </lineage>
</organism>
<dbReference type="Proteomes" id="UP000287144">
    <property type="component" value="Unassembled WGS sequence"/>
</dbReference>
<feature type="domain" description="DUF6546" evidence="1">
    <location>
        <begin position="311"/>
        <end position="402"/>
    </location>
</feature>
<keyword evidence="3" id="KW-1185">Reference proteome</keyword>
<protein>
    <recommendedName>
        <fullName evidence="1">DUF6546 domain-containing protein</fullName>
    </recommendedName>
</protein>
<accession>A0A428SFZ2</accession>
<dbReference type="AlphaFoldDB" id="A0A428SFZ2"/>
<evidence type="ECO:0000259" key="1">
    <source>
        <dbReference type="Pfam" id="PF20183"/>
    </source>
</evidence>
<reference evidence="2 3" key="1">
    <citation type="submission" date="2017-06" db="EMBL/GenBank/DDBJ databases">
        <title>Comparative genomic analysis of Ambrosia Fusariam Clade fungi.</title>
        <authorList>
            <person name="Stajich J.E."/>
            <person name="Carrillo J."/>
            <person name="Kijimoto T."/>
            <person name="Eskalen A."/>
            <person name="O'Donnell K."/>
            <person name="Kasson M."/>
        </authorList>
    </citation>
    <scope>NUCLEOTIDE SEQUENCE [LARGE SCALE GENOMIC DNA]</scope>
    <source>
        <strain evidence="2 3">NRRL62579</strain>
    </source>
</reference>
<dbReference type="EMBL" id="NKCK01000256">
    <property type="protein sequence ID" value="RSL88713.1"/>
    <property type="molecule type" value="Genomic_DNA"/>
</dbReference>
<evidence type="ECO:0000313" key="3">
    <source>
        <dbReference type="Proteomes" id="UP000287144"/>
    </source>
</evidence>